<proteinExistence type="predicted"/>
<keyword evidence="3" id="KW-1185">Reference proteome</keyword>
<organism evidence="2 3">
    <name type="scientific">Methanobrevibacter oralis</name>
    <dbReference type="NCBI Taxonomy" id="66851"/>
    <lineage>
        <taxon>Archaea</taxon>
        <taxon>Methanobacteriati</taxon>
        <taxon>Methanobacteriota</taxon>
        <taxon>Methanomada group</taxon>
        <taxon>Methanobacteria</taxon>
        <taxon>Methanobacteriales</taxon>
        <taxon>Methanobacteriaceae</taxon>
        <taxon>Methanobrevibacter</taxon>
    </lineage>
</organism>
<dbReference type="EMBL" id="LWMU01000033">
    <property type="protein sequence ID" value="KZX14061.1"/>
    <property type="molecule type" value="Genomic_DNA"/>
</dbReference>
<evidence type="ECO:0000313" key="2">
    <source>
        <dbReference type="EMBL" id="KZX14061.1"/>
    </source>
</evidence>
<keyword evidence="1" id="KW-1133">Transmembrane helix</keyword>
<name>A0A166C2G9_METOA</name>
<reference evidence="3" key="1">
    <citation type="journal article" date="2016" name="Genome Announc.">
        <title>Draft Genome Sequences of Methanobrevibacter curvatus DSM11111, Methanobrevibacter cuticularis DSM11139, Methanobrevibacter filiformis DSM11501, and Methanobrevibacter oralis DSM7256.</title>
        <authorList>
            <person name="Poehlein A."/>
            <person name="Seedorf H."/>
        </authorList>
    </citation>
    <scope>NUCLEOTIDE SEQUENCE [LARGE SCALE GENOMIC DNA]</scope>
    <source>
        <strain evidence="3">DSM 7256 / JCM 30027 / ZR</strain>
    </source>
</reference>
<feature type="transmembrane region" description="Helical" evidence="1">
    <location>
        <begin position="26"/>
        <end position="46"/>
    </location>
</feature>
<sequence length="94" mass="11222">MKHIKYSVIHHRFFSDKNLNNRSNNIIIGLILNFVVILLILSYCDYSAEKSSKVFKKPKTYNYNNDEEDKDNYTNQMTYYPSWDDACFEKHPST</sequence>
<dbReference type="RefSeq" id="WP_063720090.1">
    <property type="nucleotide sequence ID" value="NZ_CAJVUI010000006.1"/>
</dbReference>
<evidence type="ECO:0000256" key="1">
    <source>
        <dbReference type="SAM" id="Phobius"/>
    </source>
</evidence>
<protein>
    <submittedName>
        <fullName evidence="2">Uncharacterized protein</fullName>
    </submittedName>
</protein>
<keyword evidence="1" id="KW-0472">Membrane</keyword>
<dbReference type="PATRIC" id="fig|66851.6.peg.180"/>
<keyword evidence="1" id="KW-0812">Transmembrane</keyword>
<dbReference type="STRING" id="66851.MBORA_01390"/>
<evidence type="ECO:0000313" key="3">
    <source>
        <dbReference type="Proteomes" id="UP000077428"/>
    </source>
</evidence>
<gene>
    <name evidence="2" type="ORF">MBORA_01390</name>
</gene>
<dbReference type="AlphaFoldDB" id="A0A166C2G9"/>
<dbReference type="Proteomes" id="UP000077428">
    <property type="component" value="Unassembled WGS sequence"/>
</dbReference>
<comment type="caution">
    <text evidence="2">The sequence shown here is derived from an EMBL/GenBank/DDBJ whole genome shotgun (WGS) entry which is preliminary data.</text>
</comment>
<accession>A0A166C2G9</accession>